<dbReference type="GO" id="GO:0006689">
    <property type="term" value="P:ganglioside catabolic process"/>
    <property type="evidence" value="ECO:0007669"/>
    <property type="project" value="InterPro"/>
</dbReference>
<dbReference type="SMART" id="SM00737">
    <property type="entry name" value="ML"/>
    <property type="match status" value="1"/>
</dbReference>
<feature type="signal peptide" evidence="2">
    <location>
        <begin position="1"/>
        <end position="19"/>
    </location>
</feature>
<dbReference type="AlphaFoldDB" id="A0AAV4APB5"/>
<dbReference type="InterPro" id="IPR003172">
    <property type="entry name" value="ML_dom"/>
</dbReference>
<comment type="caution">
    <text evidence="4">The sequence shown here is derived from an EMBL/GenBank/DDBJ whole genome shotgun (WGS) entry which is preliminary data.</text>
</comment>
<reference evidence="4 5" key="1">
    <citation type="journal article" date="2021" name="Elife">
        <title>Chloroplast acquisition without the gene transfer in kleptoplastic sea slugs, Plakobranchus ocellatus.</title>
        <authorList>
            <person name="Maeda T."/>
            <person name="Takahashi S."/>
            <person name="Yoshida T."/>
            <person name="Shimamura S."/>
            <person name="Takaki Y."/>
            <person name="Nagai Y."/>
            <person name="Toyoda A."/>
            <person name="Suzuki Y."/>
            <person name="Arimoto A."/>
            <person name="Ishii H."/>
            <person name="Satoh N."/>
            <person name="Nishiyama T."/>
            <person name="Hasebe M."/>
            <person name="Maruyama T."/>
            <person name="Minagawa J."/>
            <person name="Obokata J."/>
            <person name="Shigenobu S."/>
        </authorList>
    </citation>
    <scope>NUCLEOTIDE SEQUENCE [LARGE SCALE GENOMIC DNA]</scope>
</reference>
<evidence type="ECO:0000313" key="4">
    <source>
        <dbReference type="EMBL" id="GFO08154.1"/>
    </source>
</evidence>
<dbReference type="PANTHER" id="PTHR17357">
    <property type="entry name" value="GM2 GANGLIOSIDE ACTIVATOR PROTEIN"/>
    <property type="match status" value="1"/>
</dbReference>
<dbReference type="Proteomes" id="UP000735302">
    <property type="component" value="Unassembled WGS sequence"/>
</dbReference>
<evidence type="ECO:0000256" key="2">
    <source>
        <dbReference type="SAM" id="SignalP"/>
    </source>
</evidence>
<protein>
    <submittedName>
        <fullName evidence="4">Actin-1/3</fullName>
    </submittedName>
</protein>
<dbReference type="GO" id="GO:0009898">
    <property type="term" value="C:cytoplasmic side of plasma membrane"/>
    <property type="evidence" value="ECO:0007669"/>
    <property type="project" value="TreeGrafter"/>
</dbReference>
<dbReference type="InterPro" id="IPR028996">
    <property type="entry name" value="GM2-AP"/>
</dbReference>
<dbReference type="PANTHER" id="PTHR17357:SF0">
    <property type="entry name" value="GANGLIOSIDE GM2 ACTIVATOR"/>
    <property type="match status" value="1"/>
</dbReference>
<sequence>MKKLVNVVIVLGLVLSAHAVKVKKCGHDHNESYVDINSIDVEADKLSFPGKISLGVDLDVSRDLKGAQIELEVTFKRKVAWIWITIPCIRGVGSCTYDVCKLVRDLTEDGCPDDLTSNGIPCECDKVKKGSYTLPQQVVELPDLPGVMSYLSEGKYKIGLKIRDKAADKDLACLSVEATIDN</sequence>
<accession>A0AAV4APB5</accession>
<dbReference type="GO" id="GO:0008047">
    <property type="term" value="F:enzyme activator activity"/>
    <property type="evidence" value="ECO:0007669"/>
    <property type="project" value="InterPro"/>
</dbReference>
<dbReference type="GO" id="GO:0005319">
    <property type="term" value="F:lipid transporter activity"/>
    <property type="evidence" value="ECO:0007669"/>
    <property type="project" value="TreeGrafter"/>
</dbReference>
<dbReference type="Pfam" id="PF02221">
    <property type="entry name" value="E1_DerP2_DerF2"/>
    <property type="match status" value="1"/>
</dbReference>
<keyword evidence="5" id="KW-1185">Reference proteome</keyword>
<dbReference type="InterPro" id="IPR036846">
    <property type="entry name" value="GM2-AP_sf"/>
</dbReference>
<feature type="chain" id="PRO_5044022446" evidence="2">
    <location>
        <begin position="20"/>
        <end position="182"/>
    </location>
</feature>
<dbReference type="SUPFAM" id="SSF63707">
    <property type="entry name" value="Ganglioside M2 (gm2) activator"/>
    <property type="match status" value="1"/>
</dbReference>
<organism evidence="4 5">
    <name type="scientific">Plakobranchus ocellatus</name>
    <dbReference type="NCBI Taxonomy" id="259542"/>
    <lineage>
        <taxon>Eukaryota</taxon>
        <taxon>Metazoa</taxon>
        <taxon>Spiralia</taxon>
        <taxon>Lophotrochozoa</taxon>
        <taxon>Mollusca</taxon>
        <taxon>Gastropoda</taxon>
        <taxon>Heterobranchia</taxon>
        <taxon>Euthyneura</taxon>
        <taxon>Panpulmonata</taxon>
        <taxon>Sacoglossa</taxon>
        <taxon>Placobranchoidea</taxon>
        <taxon>Plakobranchidae</taxon>
        <taxon>Plakobranchus</taxon>
    </lineage>
</organism>
<dbReference type="Gene3D" id="2.70.220.10">
    <property type="entry name" value="Ganglioside GM2 activator"/>
    <property type="match status" value="1"/>
</dbReference>
<name>A0AAV4APB5_9GAST</name>
<proteinExistence type="predicted"/>
<dbReference type="EMBL" id="BLXT01003952">
    <property type="protein sequence ID" value="GFO08154.1"/>
    <property type="molecule type" value="Genomic_DNA"/>
</dbReference>
<gene>
    <name evidence="4" type="ORF">PoB_003465900</name>
</gene>
<evidence type="ECO:0000259" key="3">
    <source>
        <dbReference type="SMART" id="SM00737"/>
    </source>
</evidence>
<evidence type="ECO:0000256" key="1">
    <source>
        <dbReference type="ARBA" id="ARBA00022729"/>
    </source>
</evidence>
<feature type="domain" description="MD-2-related lipid-recognition" evidence="3">
    <location>
        <begin position="22"/>
        <end position="178"/>
    </location>
</feature>
<keyword evidence="1 2" id="KW-0732">Signal</keyword>
<evidence type="ECO:0000313" key="5">
    <source>
        <dbReference type="Proteomes" id="UP000735302"/>
    </source>
</evidence>